<dbReference type="PANTHER" id="PTHR46986:SF1">
    <property type="entry name" value="ENDORIBONUCLEASE YBEY, CHLOROPLASTIC"/>
    <property type="match status" value="1"/>
</dbReference>
<evidence type="ECO:0000256" key="6">
    <source>
        <dbReference type="ARBA" id="ARBA00022801"/>
    </source>
</evidence>
<dbReference type="STRING" id="1524254.PHACT_14345"/>
<keyword evidence="10" id="KW-1185">Reference proteome</keyword>
<sequence length="165" mass="18173">MTVITDLINDSSDADIPDAGHFQHWAATTLQTLRTASSADNNEDKPASLSIRIVDSNESAALNQRYRDKDNATNVLSFGCELPDTLLTQMDEIPLGDLVICATVVNQEAHQQNKSGTAHWAHMVVHGILHLKGYDHVDEQDAERMEALEVRILDTLGFSNPYTSS</sequence>
<comment type="caution">
    <text evidence="9">The sequence shown here is derived from an EMBL/GenBank/DDBJ whole genome shotgun (WGS) entry which is preliminary data.</text>
</comment>
<dbReference type="EMBL" id="MASR01000003">
    <property type="protein sequence ID" value="OFE11045.1"/>
    <property type="molecule type" value="Genomic_DNA"/>
</dbReference>
<keyword evidence="3 8" id="KW-0540">Nuclease</keyword>
<organism evidence="9 10">
    <name type="scientific">Pseudohongiella acticola</name>
    <dbReference type="NCBI Taxonomy" id="1524254"/>
    <lineage>
        <taxon>Bacteria</taxon>
        <taxon>Pseudomonadati</taxon>
        <taxon>Pseudomonadota</taxon>
        <taxon>Gammaproteobacteria</taxon>
        <taxon>Pseudomonadales</taxon>
        <taxon>Pseudohongiellaceae</taxon>
        <taxon>Pseudohongiella</taxon>
    </lineage>
</organism>
<dbReference type="PANTHER" id="PTHR46986">
    <property type="entry name" value="ENDORIBONUCLEASE YBEY, CHLOROPLASTIC"/>
    <property type="match status" value="1"/>
</dbReference>
<dbReference type="InterPro" id="IPR002036">
    <property type="entry name" value="YbeY"/>
</dbReference>
<evidence type="ECO:0000256" key="2">
    <source>
        <dbReference type="ARBA" id="ARBA00022517"/>
    </source>
</evidence>
<dbReference type="EC" id="3.1.-.-" evidence="8"/>
<evidence type="ECO:0000256" key="8">
    <source>
        <dbReference type="HAMAP-Rule" id="MF_00009"/>
    </source>
</evidence>
<keyword evidence="2 8" id="KW-0690">Ribosome biogenesis</keyword>
<name>A0A1E8CFB8_9GAMM</name>
<comment type="cofactor">
    <cofactor evidence="8">
        <name>Zn(2+)</name>
        <dbReference type="ChEBI" id="CHEBI:29105"/>
    </cofactor>
    <text evidence="8">Binds 1 zinc ion.</text>
</comment>
<evidence type="ECO:0000256" key="5">
    <source>
        <dbReference type="ARBA" id="ARBA00022759"/>
    </source>
</evidence>
<comment type="similarity">
    <text evidence="1 8">Belongs to the endoribonuclease YbeY family.</text>
</comment>
<dbReference type="GO" id="GO:0004521">
    <property type="term" value="F:RNA endonuclease activity"/>
    <property type="evidence" value="ECO:0007669"/>
    <property type="project" value="UniProtKB-UniRule"/>
</dbReference>
<evidence type="ECO:0000313" key="9">
    <source>
        <dbReference type="EMBL" id="OFE11045.1"/>
    </source>
</evidence>
<dbReference type="InterPro" id="IPR023091">
    <property type="entry name" value="MetalPrtase_cat_dom_sf_prd"/>
</dbReference>
<protein>
    <recommendedName>
        <fullName evidence="8">Endoribonuclease YbeY</fullName>
        <ecNumber evidence="8">3.1.-.-</ecNumber>
    </recommendedName>
</protein>
<dbReference type="Gene3D" id="3.40.390.30">
    <property type="entry name" value="Metalloproteases ('zincins'), catalytic domain"/>
    <property type="match status" value="1"/>
</dbReference>
<feature type="binding site" evidence="8">
    <location>
        <position position="130"/>
    </location>
    <ligand>
        <name>Zn(2+)</name>
        <dbReference type="ChEBI" id="CHEBI:29105"/>
        <note>catalytic</note>
    </ligand>
</feature>
<accession>A0A1E8CFB8</accession>
<evidence type="ECO:0000256" key="7">
    <source>
        <dbReference type="ARBA" id="ARBA00022833"/>
    </source>
</evidence>
<comment type="function">
    <text evidence="8">Single strand-specific metallo-endoribonuclease involved in late-stage 70S ribosome quality control and in maturation of the 3' terminus of the 16S rRNA.</text>
</comment>
<gene>
    <name evidence="8" type="primary">ybeY</name>
    <name evidence="9" type="ORF">PHACT_14345</name>
</gene>
<dbReference type="GO" id="GO:0004222">
    <property type="term" value="F:metalloendopeptidase activity"/>
    <property type="evidence" value="ECO:0007669"/>
    <property type="project" value="InterPro"/>
</dbReference>
<dbReference type="GO" id="GO:0005737">
    <property type="term" value="C:cytoplasm"/>
    <property type="evidence" value="ECO:0007669"/>
    <property type="project" value="UniProtKB-SubCell"/>
</dbReference>
<comment type="subcellular location">
    <subcellularLocation>
        <location evidence="8">Cytoplasm</location>
    </subcellularLocation>
</comment>
<feature type="binding site" evidence="8">
    <location>
        <position position="136"/>
    </location>
    <ligand>
        <name>Zn(2+)</name>
        <dbReference type="ChEBI" id="CHEBI:29105"/>
        <note>catalytic</note>
    </ligand>
</feature>
<keyword evidence="7 8" id="KW-0862">Zinc</keyword>
<keyword evidence="6 8" id="KW-0378">Hydrolase</keyword>
<dbReference type="GO" id="GO:0006364">
    <property type="term" value="P:rRNA processing"/>
    <property type="evidence" value="ECO:0007669"/>
    <property type="project" value="UniProtKB-UniRule"/>
</dbReference>
<feature type="binding site" evidence="8">
    <location>
        <position position="126"/>
    </location>
    <ligand>
        <name>Zn(2+)</name>
        <dbReference type="ChEBI" id="CHEBI:29105"/>
        <note>catalytic</note>
    </ligand>
</feature>
<evidence type="ECO:0000256" key="1">
    <source>
        <dbReference type="ARBA" id="ARBA00010875"/>
    </source>
</evidence>
<evidence type="ECO:0000256" key="4">
    <source>
        <dbReference type="ARBA" id="ARBA00022723"/>
    </source>
</evidence>
<dbReference type="Proteomes" id="UP000175669">
    <property type="component" value="Unassembled WGS sequence"/>
</dbReference>
<dbReference type="NCBIfam" id="TIGR00043">
    <property type="entry name" value="rRNA maturation RNase YbeY"/>
    <property type="match status" value="1"/>
</dbReference>
<dbReference type="HAMAP" id="MF_00009">
    <property type="entry name" value="Endoribonucl_YbeY"/>
    <property type="match status" value="1"/>
</dbReference>
<dbReference type="SUPFAM" id="SSF55486">
    <property type="entry name" value="Metalloproteases ('zincins'), catalytic domain"/>
    <property type="match status" value="1"/>
</dbReference>
<reference evidence="10" key="1">
    <citation type="submission" date="2016-07" db="EMBL/GenBank/DDBJ databases">
        <authorList>
            <person name="Florea S."/>
            <person name="Webb J.S."/>
            <person name="Jaromczyk J."/>
            <person name="Schardl C.L."/>
        </authorList>
    </citation>
    <scope>NUCLEOTIDE SEQUENCE [LARGE SCALE GENOMIC DNA]</scope>
    <source>
        <strain evidence="10">KCTC 42131</strain>
    </source>
</reference>
<dbReference type="AlphaFoldDB" id="A0A1E8CFB8"/>
<evidence type="ECO:0000256" key="3">
    <source>
        <dbReference type="ARBA" id="ARBA00022722"/>
    </source>
</evidence>
<keyword evidence="8" id="KW-0963">Cytoplasm</keyword>
<keyword evidence="4 8" id="KW-0479">Metal-binding</keyword>
<evidence type="ECO:0000313" key="10">
    <source>
        <dbReference type="Proteomes" id="UP000175669"/>
    </source>
</evidence>
<keyword evidence="8" id="KW-0698">rRNA processing</keyword>
<dbReference type="Pfam" id="PF02130">
    <property type="entry name" value="YbeY"/>
    <property type="match status" value="1"/>
</dbReference>
<keyword evidence="5 8" id="KW-0255">Endonuclease</keyword>
<dbReference type="OrthoDB" id="9807740at2"/>
<dbReference type="GO" id="GO:0008270">
    <property type="term" value="F:zinc ion binding"/>
    <property type="evidence" value="ECO:0007669"/>
    <property type="project" value="UniProtKB-UniRule"/>
</dbReference>
<dbReference type="RefSeq" id="WP_070118980.1">
    <property type="nucleotide sequence ID" value="NZ_CAXATG010000006.1"/>
</dbReference>
<proteinExistence type="inferred from homology"/>